<accession>A0A6J1TBS4</accession>
<name>A0A6J1TBS4_FRAOC</name>
<gene>
    <name evidence="4" type="primary">LOC113215347</name>
</gene>
<keyword evidence="3" id="KW-1185">Reference proteome</keyword>
<feature type="region of interest" description="Disordered" evidence="1">
    <location>
        <begin position="1"/>
        <end position="21"/>
    </location>
</feature>
<evidence type="ECO:0000259" key="2">
    <source>
        <dbReference type="Pfam" id="PF08473"/>
    </source>
</evidence>
<dbReference type="Proteomes" id="UP000504606">
    <property type="component" value="Unplaced"/>
</dbReference>
<organism evidence="3 4">
    <name type="scientific">Frankliniella occidentalis</name>
    <name type="common">Western flower thrips</name>
    <name type="synonym">Euthrips occidentalis</name>
    <dbReference type="NCBI Taxonomy" id="133901"/>
    <lineage>
        <taxon>Eukaryota</taxon>
        <taxon>Metazoa</taxon>
        <taxon>Ecdysozoa</taxon>
        <taxon>Arthropoda</taxon>
        <taxon>Hexapoda</taxon>
        <taxon>Insecta</taxon>
        <taxon>Pterygota</taxon>
        <taxon>Neoptera</taxon>
        <taxon>Paraneoptera</taxon>
        <taxon>Thysanoptera</taxon>
        <taxon>Terebrantia</taxon>
        <taxon>Thripoidea</taxon>
        <taxon>Thripidae</taxon>
        <taxon>Frankliniella</taxon>
    </lineage>
</organism>
<dbReference type="GO" id="GO:0005891">
    <property type="term" value="C:voltage-gated calcium channel complex"/>
    <property type="evidence" value="ECO:0007669"/>
    <property type="project" value="TreeGrafter"/>
</dbReference>
<dbReference type="AlphaFoldDB" id="A0A6J1TBS4"/>
<evidence type="ECO:0000313" key="3">
    <source>
        <dbReference type="Proteomes" id="UP000504606"/>
    </source>
</evidence>
<dbReference type="Pfam" id="PF08473">
    <property type="entry name" value="VGCC_alpha2"/>
    <property type="match status" value="1"/>
</dbReference>
<feature type="domain" description="Voltage-dependent calcium channel alpha-2/delta subunit conserved region" evidence="2">
    <location>
        <begin position="68"/>
        <end position="185"/>
    </location>
</feature>
<evidence type="ECO:0000256" key="1">
    <source>
        <dbReference type="SAM" id="MobiDB-lite"/>
    </source>
</evidence>
<protein>
    <submittedName>
        <fullName evidence="4">Voltage-dependent calcium channel subunit alpha-2/delta-4-like</fullName>
    </submittedName>
</protein>
<reference evidence="4" key="1">
    <citation type="submission" date="2025-08" db="UniProtKB">
        <authorList>
            <consortium name="RefSeq"/>
        </authorList>
    </citation>
    <scope>IDENTIFICATION</scope>
    <source>
        <tissue evidence="4">Whole organism</tissue>
    </source>
</reference>
<dbReference type="KEGG" id="foc:113215347"/>
<dbReference type="InterPro" id="IPR051173">
    <property type="entry name" value="Ca_channel_alpha-2/delta"/>
</dbReference>
<dbReference type="PANTHER" id="PTHR10166:SF63">
    <property type="entry name" value="STRAIGHTJACKET, ISOFORM C"/>
    <property type="match status" value="1"/>
</dbReference>
<dbReference type="GeneID" id="113215347"/>
<sequence length="189" mass="20308">MLCTSSYDHHKSFGKGHPGPPGRMLRATLAHGHVLPCPTPAGYKNGTLVTASHAVFHAGQHKGSRAPAAVVGFQVQHSALHTLFTNITSTAPTFLGCGPKPQECKTCSSAEVDCFVLDNHGFVIVAEDLAQTGRFFGEVQGAIMEMMVREGIYRRVTIYDYQAVCFRPDGVISSGPKRAITVSTLIHES</sequence>
<dbReference type="RefSeq" id="XP_026290748.2">
    <property type="nucleotide sequence ID" value="XM_026434963.2"/>
</dbReference>
<dbReference type="OrthoDB" id="10054666at2759"/>
<proteinExistence type="predicted"/>
<dbReference type="InterPro" id="IPR013680">
    <property type="entry name" value="VDCC_a2/dsu"/>
</dbReference>
<dbReference type="GO" id="GO:0005245">
    <property type="term" value="F:voltage-gated calcium channel activity"/>
    <property type="evidence" value="ECO:0007669"/>
    <property type="project" value="TreeGrafter"/>
</dbReference>
<dbReference type="PANTHER" id="PTHR10166">
    <property type="entry name" value="VOLTAGE-DEPENDENT CALCIUM CHANNEL SUBUNIT ALPHA-2/DELTA-RELATED"/>
    <property type="match status" value="1"/>
</dbReference>
<evidence type="ECO:0000313" key="4">
    <source>
        <dbReference type="RefSeq" id="XP_026290748.2"/>
    </source>
</evidence>